<keyword evidence="3 8" id="KW-0378">Hydrolase</keyword>
<comment type="similarity">
    <text evidence="9">Belongs to the glycosyl hydrolase 18 family.</text>
</comment>
<evidence type="ECO:0000256" key="6">
    <source>
        <dbReference type="ARBA" id="ARBA00023295"/>
    </source>
</evidence>
<evidence type="ECO:0000259" key="11">
    <source>
        <dbReference type="PROSITE" id="PS51910"/>
    </source>
</evidence>
<keyword evidence="5" id="KW-0119">Carbohydrate metabolism</keyword>
<feature type="signal peptide" evidence="10">
    <location>
        <begin position="1"/>
        <end position="26"/>
    </location>
</feature>
<dbReference type="Pfam" id="PF00704">
    <property type="entry name" value="Glyco_hydro_18"/>
    <property type="match status" value="1"/>
</dbReference>
<protein>
    <recommendedName>
        <fullName evidence="2">chitinase</fullName>
        <ecNumber evidence="2">3.2.1.14</ecNumber>
    </recommendedName>
</protein>
<dbReference type="OrthoDB" id="6020543at2759"/>
<sequence length="206" mass="22286">MARPPRVARRLILLPLLLSILKGVTSNAFDIHSDSNLVNYWGQKQKPLAEYCQNSDAENVIVLAFLHVFNSATRSLPRMDFANQCEPTSVFPGTSLLHCPNTGIGVKTCQEKGKAVILSLGGAAGAYGFSNDAEARDFAHMIWNLFLGGSSSTRPLNDAVLDGVDLDIEGGGTVGYTTFVSELRSLFATDANRKYYITAAPQCPFP</sequence>
<dbReference type="PROSITE" id="PS01095">
    <property type="entry name" value="GH18_1"/>
    <property type="match status" value="1"/>
</dbReference>
<reference evidence="12" key="1">
    <citation type="journal article" date="2020" name="Fungal Divers.">
        <title>Resolving the Mortierellaceae phylogeny through synthesis of multi-gene phylogenetics and phylogenomics.</title>
        <authorList>
            <person name="Vandepol N."/>
            <person name="Liber J."/>
            <person name="Desiro A."/>
            <person name="Na H."/>
            <person name="Kennedy M."/>
            <person name="Barry K."/>
            <person name="Grigoriev I.V."/>
            <person name="Miller A.N."/>
            <person name="O'Donnell K."/>
            <person name="Stajich J.E."/>
            <person name="Bonito G."/>
        </authorList>
    </citation>
    <scope>NUCLEOTIDE SEQUENCE</scope>
    <source>
        <strain evidence="12">KOD1015</strain>
    </source>
</reference>
<dbReference type="SUPFAM" id="SSF51445">
    <property type="entry name" value="(Trans)glycosidases"/>
    <property type="match status" value="1"/>
</dbReference>
<feature type="non-terminal residue" evidence="12">
    <location>
        <position position="206"/>
    </location>
</feature>
<keyword evidence="7" id="KW-0624">Polysaccharide degradation</keyword>
<dbReference type="PANTHER" id="PTHR45708">
    <property type="entry name" value="ENDOCHITINASE"/>
    <property type="match status" value="1"/>
</dbReference>
<evidence type="ECO:0000313" key="12">
    <source>
        <dbReference type="EMBL" id="KAF9579034.1"/>
    </source>
</evidence>
<keyword evidence="13" id="KW-1185">Reference proteome</keyword>
<keyword evidence="10" id="KW-0732">Signal</keyword>
<dbReference type="InterPro" id="IPR001223">
    <property type="entry name" value="Glyco_hydro18_cat"/>
</dbReference>
<evidence type="ECO:0000256" key="8">
    <source>
        <dbReference type="RuleBase" id="RU000489"/>
    </source>
</evidence>
<feature type="chain" id="PRO_5040374943" description="chitinase" evidence="10">
    <location>
        <begin position="27"/>
        <end position="206"/>
    </location>
</feature>
<comment type="catalytic activity">
    <reaction evidence="1">
        <text>Random endo-hydrolysis of N-acetyl-beta-D-glucosaminide (1-&gt;4)-beta-linkages in chitin and chitodextrins.</text>
        <dbReference type="EC" id="3.2.1.14"/>
    </reaction>
</comment>
<evidence type="ECO:0000256" key="5">
    <source>
        <dbReference type="ARBA" id="ARBA00023277"/>
    </source>
</evidence>
<dbReference type="Gene3D" id="3.20.20.80">
    <property type="entry name" value="Glycosidases"/>
    <property type="match status" value="1"/>
</dbReference>
<evidence type="ECO:0000256" key="2">
    <source>
        <dbReference type="ARBA" id="ARBA00012729"/>
    </source>
</evidence>
<evidence type="ECO:0000256" key="7">
    <source>
        <dbReference type="ARBA" id="ARBA00023326"/>
    </source>
</evidence>
<dbReference type="PANTHER" id="PTHR45708:SF49">
    <property type="entry name" value="ENDOCHITINASE"/>
    <property type="match status" value="1"/>
</dbReference>
<dbReference type="GO" id="GO:0005576">
    <property type="term" value="C:extracellular region"/>
    <property type="evidence" value="ECO:0007669"/>
    <property type="project" value="TreeGrafter"/>
</dbReference>
<evidence type="ECO:0000256" key="4">
    <source>
        <dbReference type="ARBA" id="ARBA00023024"/>
    </source>
</evidence>
<evidence type="ECO:0000256" key="9">
    <source>
        <dbReference type="RuleBase" id="RU004453"/>
    </source>
</evidence>
<evidence type="ECO:0000256" key="3">
    <source>
        <dbReference type="ARBA" id="ARBA00022801"/>
    </source>
</evidence>
<keyword evidence="4" id="KW-0146">Chitin degradation</keyword>
<accession>A0A9P6FPJ6</accession>
<dbReference type="Proteomes" id="UP000780801">
    <property type="component" value="Unassembled WGS sequence"/>
</dbReference>
<gene>
    <name evidence="12" type="primary">CHT1_1</name>
    <name evidence="12" type="ORF">BGW38_004885</name>
</gene>
<name>A0A9P6FPJ6_9FUNG</name>
<dbReference type="GO" id="GO:0006032">
    <property type="term" value="P:chitin catabolic process"/>
    <property type="evidence" value="ECO:0007669"/>
    <property type="project" value="UniProtKB-KW"/>
</dbReference>
<evidence type="ECO:0000256" key="1">
    <source>
        <dbReference type="ARBA" id="ARBA00000822"/>
    </source>
</evidence>
<dbReference type="InterPro" id="IPR050542">
    <property type="entry name" value="Glycosyl_Hydrlase18_Chitinase"/>
</dbReference>
<evidence type="ECO:0000256" key="10">
    <source>
        <dbReference type="SAM" id="SignalP"/>
    </source>
</evidence>
<dbReference type="EMBL" id="JAABOA010003108">
    <property type="protein sequence ID" value="KAF9579034.1"/>
    <property type="molecule type" value="Genomic_DNA"/>
</dbReference>
<feature type="domain" description="GH18" evidence="11">
    <location>
        <begin position="35"/>
        <end position="206"/>
    </location>
</feature>
<dbReference type="GO" id="GO:0008843">
    <property type="term" value="F:endochitinase activity"/>
    <property type="evidence" value="ECO:0007669"/>
    <property type="project" value="UniProtKB-EC"/>
</dbReference>
<dbReference type="AlphaFoldDB" id="A0A9P6FPJ6"/>
<comment type="caution">
    <text evidence="12">The sequence shown here is derived from an EMBL/GenBank/DDBJ whole genome shotgun (WGS) entry which is preliminary data.</text>
</comment>
<proteinExistence type="inferred from homology"/>
<dbReference type="PROSITE" id="PS51910">
    <property type="entry name" value="GH18_2"/>
    <property type="match status" value="1"/>
</dbReference>
<dbReference type="InterPro" id="IPR001579">
    <property type="entry name" value="Glyco_hydro_18_chit_AS"/>
</dbReference>
<dbReference type="GO" id="GO:0000272">
    <property type="term" value="P:polysaccharide catabolic process"/>
    <property type="evidence" value="ECO:0007669"/>
    <property type="project" value="UniProtKB-KW"/>
</dbReference>
<evidence type="ECO:0000313" key="13">
    <source>
        <dbReference type="Proteomes" id="UP000780801"/>
    </source>
</evidence>
<dbReference type="InterPro" id="IPR017853">
    <property type="entry name" value="GH"/>
</dbReference>
<organism evidence="12 13">
    <name type="scientific">Lunasporangiospora selenospora</name>
    <dbReference type="NCBI Taxonomy" id="979761"/>
    <lineage>
        <taxon>Eukaryota</taxon>
        <taxon>Fungi</taxon>
        <taxon>Fungi incertae sedis</taxon>
        <taxon>Mucoromycota</taxon>
        <taxon>Mortierellomycotina</taxon>
        <taxon>Mortierellomycetes</taxon>
        <taxon>Mortierellales</taxon>
        <taxon>Mortierellaceae</taxon>
        <taxon>Lunasporangiospora</taxon>
    </lineage>
</organism>
<dbReference type="EC" id="3.2.1.14" evidence="2"/>
<keyword evidence="6 8" id="KW-0326">Glycosidase</keyword>